<dbReference type="AlphaFoldDB" id="A0A1E5UZT7"/>
<keyword evidence="3" id="KW-1185">Reference proteome</keyword>
<feature type="region of interest" description="Disordered" evidence="1">
    <location>
        <begin position="1"/>
        <end position="66"/>
    </location>
</feature>
<organism evidence="2 3">
    <name type="scientific">Dichanthelium oligosanthes</name>
    <dbReference type="NCBI Taxonomy" id="888268"/>
    <lineage>
        <taxon>Eukaryota</taxon>
        <taxon>Viridiplantae</taxon>
        <taxon>Streptophyta</taxon>
        <taxon>Embryophyta</taxon>
        <taxon>Tracheophyta</taxon>
        <taxon>Spermatophyta</taxon>
        <taxon>Magnoliopsida</taxon>
        <taxon>Liliopsida</taxon>
        <taxon>Poales</taxon>
        <taxon>Poaceae</taxon>
        <taxon>PACMAD clade</taxon>
        <taxon>Panicoideae</taxon>
        <taxon>Panicodae</taxon>
        <taxon>Paniceae</taxon>
        <taxon>Dichantheliinae</taxon>
        <taxon>Dichanthelium</taxon>
    </lineage>
</organism>
<accession>A0A1E5UZT7</accession>
<feature type="compositionally biased region" description="Basic and acidic residues" evidence="1">
    <location>
        <begin position="1"/>
        <end position="12"/>
    </location>
</feature>
<sequence length="123" mass="14085">MESEVLSEHGETDVGGEALADPEEEPLGARRGRRRQGRGDLRVPAPPCGGRRVGDPFRPDADALTSPLRRWRRTTLSRWTKRRRHRIASTTTTPDRETSFDLYKFRGGWRRTERLLGRAGYGR</sequence>
<dbReference type="Proteomes" id="UP000095767">
    <property type="component" value="Unassembled WGS sequence"/>
</dbReference>
<evidence type="ECO:0000313" key="2">
    <source>
        <dbReference type="EMBL" id="OEL18348.1"/>
    </source>
</evidence>
<gene>
    <name evidence="2" type="ORF">BAE44_0020633</name>
</gene>
<comment type="caution">
    <text evidence="2">The sequence shown here is derived from an EMBL/GenBank/DDBJ whole genome shotgun (WGS) entry which is preliminary data.</text>
</comment>
<reference evidence="2 3" key="1">
    <citation type="submission" date="2016-09" db="EMBL/GenBank/DDBJ databases">
        <title>The draft genome of Dichanthelium oligosanthes: A C3 panicoid grass species.</title>
        <authorList>
            <person name="Studer A.J."/>
            <person name="Schnable J.C."/>
            <person name="Brutnell T.P."/>
        </authorList>
    </citation>
    <scope>NUCLEOTIDE SEQUENCE [LARGE SCALE GENOMIC DNA]</scope>
    <source>
        <strain evidence="3">cv. Kellogg 1175</strain>
        <tissue evidence="2">Leaf</tissue>
    </source>
</reference>
<evidence type="ECO:0000313" key="3">
    <source>
        <dbReference type="Proteomes" id="UP000095767"/>
    </source>
</evidence>
<name>A0A1E5UZT7_9POAL</name>
<evidence type="ECO:0000256" key="1">
    <source>
        <dbReference type="SAM" id="MobiDB-lite"/>
    </source>
</evidence>
<feature type="compositionally biased region" description="Basic and acidic residues" evidence="1">
    <location>
        <begin position="52"/>
        <end position="61"/>
    </location>
</feature>
<protein>
    <submittedName>
        <fullName evidence="2">Uncharacterized protein</fullName>
    </submittedName>
</protein>
<dbReference type="EMBL" id="LWDX02056856">
    <property type="protein sequence ID" value="OEL18348.1"/>
    <property type="molecule type" value="Genomic_DNA"/>
</dbReference>
<proteinExistence type="predicted"/>